<dbReference type="EMBL" id="CAJPEX010010067">
    <property type="protein sequence ID" value="CAG0924986.1"/>
    <property type="molecule type" value="Genomic_DNA"/>
</dbReference>
<dbReference type="AlphaFoldDB" id="A0A7R9C2L1"/>
<feature type="region of interest" description="Disordered" evidence="1">
    <location>
        <begin position="41"/>
        <end position="72"/>
    </location>
</feature>
<organism evidence="2">
    <name type="scientific">Notodromas monacha</name>
    <dbReference type="NCBI Taxonomy" id="399045"/>
    <lineage>
        <taxon>Eukaryota</taxon>
        <taxon>Metazoa</taxon>
        <taxon>Ecdysozoa</taxon>
        <taxon>Arthropoda</taxon>
        <taxon>Crustacea</taxon>
        <taxon>Oligostraca</taxon>
        <taxon>Ostracoda</taxon>
        <taxon>Podocopa</taxon>
        <taxon>Podocopida</taxon>
        <taxon>Cypridocopina</taxon>
        <taxon>Cypridoidea</taxon>
        <taxon>Cyprididae</taxon>
        <taxon>Notodromas</taxon>
    </lineage>
</organism>
<evidence type="ECO:0000313" key="3">
    <source>
        <dbReference type="Proteomes" id="UP000678499"/>
    </source>
</evidence>
<evidence type="ECO:0000256" key="1">
    <source>
        <dbReference type="SAM" id="MobiDB-lite"/>
    </source>
</evidence>
<accession>A0A7R9C2L1</accession>
<reference evidence="2" key="1">
    <citation type="submission" date="2020-11" db="EMBL/GenBank/DDBJ databases">
        <authorList>
            <person name="Tran Van P."/>
        </authorList>
    </citation>
    <scope>NUCLEOTIDE SEQUENCE</scope>
</reference>
<keyword evidence="3" id="KW-1185">Reference proteome</keyword>
<dbReference type="EMBL" id="OA892104">
    <property type="protein sequence ID" value="CAD7284834.1"/>
    <property type="molecule type" value="Genomic_DNA"/>
</dbReference>
<feature type="compositionally biased region" description="Polar residues" evidence="1">
    <location>
        <begin position="42"/>
        <end position="52"/>
    </location>
</feature>
<name>A0A7R9C2L1_9CRUS</name>
<proteinExistence type="predicted"/>
<evidence type="ECO:0000313" key="2">
    <source>
        <dbReference type="EMBL" id="CAD7284834.1"/>
    </source>
</evidence>
<protein>
    <submittedName>
        <fullName evidence="2">Uncharacterized protein</fullName>
    </submittedName>
</protein>
<gene>
    <name evidence="2" type="ORF">NMOB1V02_LOCUS12438</name>
</gene>
<dbReference type="Proteomes" id="UP000678499">
    <property type="component" value="Unassembled WGS sequence"/>
</dbReference>
<sequence>MQTLSSDQDDEKPTRLELLKQTSSLMYKRHMPAFPNEVVATRKSSQFPQSSPRGKECGENDPPGQGNYLPPR</sequence>